<dbReference type="Pfam" id="PF00702">
    <property type="entry name" value="Hydrolase"/>
    <property type="match status" value="1"/>
</dbReference>
<dbReference type="GO" id="GO:0044281">
    <property type="term" value="P:small molecule metabolic process"/>
    <property type="evidence" value="ECO:0007669"/>
    <property type="project" value="UniProtKB-ARBA"/>
</dbReference>
<protein>
    <submittedName>
        <fullName evidence="4">Putative hydrolase of the HAD superfamily</fullName>
    </submittedName>
</protein>
<evidence type="ECO:0000256" key="2">
    <source>
        <dbReference type="ARBA" id="ARBA00022801"/>
    </source>
</evidence>
<dbReference type="GO" id="GO:0016787">
    <property type="term" value="F:hydrolase activity"/>
    <property type="evidence" value="ECO:0007669"/>
    <property type="project" value="UniProtKB-KW"/>
</dbReference>
<dbReference type="SUPFAM" id="SSF56784">
    <property type="entry name" value="HAD-like"/>
    <property type="match status" value="1"/>
</dbReference>
<dbReference type="RefSeq" id="WP_185990110.1">
    <property type="nucleotide sequence ID" value="NZ_JACCAE010000001.1"/>
</dbReference>
<keyword evidence="5" id="KW-1185">Reference proteome</keyword>
<evidence type="ECO:0000256" key="1">
    <source>
        <dbReference type="ARBA" id="ARBA00001946"/>
    </source>
</evidence>
<keyword evidence="3" id="KW-0460">Magnesium</keyword>
<organism evidence="4 5">
    <name type="scientific">Janibacter cremeus</name>
    <dbReference type="NCBI Taxonomy" id="1285192"/>
    <lineage>
        <taxon>Bacteria</taxon>
        <taxon>Bacillati</taxon>
        <taxon>Actinomycetota</taxon>
        <taxon>Actinomycetes</taxon>
        <taxon>Micrococcales</taxon>
        <taxon>Intrasporangiaceae</taxon>
        <taxon>Janibacter</taxon>
    </lineage>
</organism>
<dbReference type="Proteomes" id="UP000554054">
    <property type="component" value="Unassembled WGS sequence"/>
</dbReference>
<comment type="caution">
    <text evidence="4">The sequence shown here is derived from an EMBL/GenBank/DDBJ whole genome shotgun (WGS) entry which is preliminary data.</text>
</comment>
<accession>A0A852VR07</accession>
<sequence>MSVGEVRHPLAAHERPAAGPVRAVIFDWGGTLTPWHTIDLGQQWRVFAREVHGIPIDSDEVPQEDLERAQELGERLHAAERAAWQRAREDHRSAHLDDILAEAGVDHREDRHHVALAAYRRFWEPHTHTDAQVRPLLQGLRARGLRTGVLSNTIWSGEYHREIFARDGVLDLIDADVYSSELHVMKPHAEAFEAVCAALDVEPVNAVYVGDRLFEDVLGSQEVGMRAIWVPHSDIPADQQVTIDATPDGVAETLLDVLDLIDPWLADGE</sequence>
<comment type="cofactor">
    <cofactor evidence="1">
        <name>Mg(2+)</name>
        <dbReference type="ChEBI" id="CHEBI:18420"/>
    </cofactor>
</comment>
<evidence type="ECO:0000256" key="3">
    <source>
        <dbReference type="ARBA" id="ARBA00022842"/>
    </source>
</evidence>
<dbReference type="EMBL" id="JACCAE010000001">
    <property type="protein sequence ID" value="NYF97143.1"/>
    <property type="molecule type" value="Genomic_DNA"/>
</dbReference>
<evidence type="ECO:0000313" key="5">
    <source>
        <dbReference type="Proteomes" id="UP000554054"/>
    </source>
</evidence>
<proteinExistence type="predicted"/>
<keyword evidence="2 4" id="KW-0378">Hydrolase</keyword>
<evidence type="ECO:0000313" key="4">
    <source>
        <dbReference type="EMBL" id="NYF97143.1"/>
    </source>
</evidence>
<dbReference type="SFLD" id="SFLDG01129">
    <property type="entry name" value="C1.5:_HAD__Beta-PGM__Phosphata"/>
    <property type="match status" value="1"/>
</dbReference>
<dbReference type="NCBIfam" id="TIGR01549">
    <property type="entry name" value="HAD-SF-IA-v1"/>
    <property type="match status" value="1"/>
</dbReference>
<dbReference type="InterPro" id="IPR051400">
    <property type="entry name" value="HAD-like_hydrolase"/>
</dbReference>
<dbReference type="InterPro" id="IPR023214">
    <property type="entry name" value="HAD_sf"/>
</dbReference>
<dbReference type="SFLD" id="SFLDS00003">
    <property type="entry name" value="Haloacid_Dehalogenase"/>
    <property type="match status" value="1"/>
</dbReference>
<dbReference type="InterPro" id="IPR036412">
    <property type="entry name" value="HAD-like_sf"/>
</dbReference>
<dbReference type="AlphaFoldDB" id="A0A852VR07"/>
<reference evidence="4 5" key="1">
    <citation type="submission" date="2020-07" db="EMBL/GenBank/DDBJ databases">
        <title>Sequencing the genomes of 1000 actinobacteria strains.</title>
        <authorList>
            <person name="Klenk H.-P."/>
        </authorList>
    </citation>
    <scope>NUCLEOTIDE SEQUENCE [LARGE SCALE GENOMIC DNA]</scope>
    <source>
        <strain evidence="4 5">DSM 26154</strain>
    </source>
</reference>
<name>A0A852VR07_9MICO</name>
<gene>
    <name evidence="4" type="ORF">BJY20_000535</name>
</gene>
<dbReference type="Gene3D" id="3.40.50.1000">
    <property type="entry name" value="HAD superfamily/HAD-like"/>
    <property type="match status" value="1"/>
</dbReference>
<dbReference type="InterPro" id="IPR006439">
    <property type="entry name" value="HAD-SF_hydro_IA"/>
</dbReference>
<dbReference type="PANTHER" id="PTHR46470">
    <property type="entry name" value="N-ACYLNEURAMINATE-9-PHOSPHATASE"/>
    <property type="match status" value="1"/>
</dbReference>
<dbReference type="PRINTS" id="PR00413">
    <property type="entry name" value="HADHALOGNASE"/>
</dbReference>